<comment type="caution">
    <text evidence="2">The sequence shown here is derived from an EMBL/GenBank/DDBJ whole genome shotgun (WGS) entry which is preliminary data.</text>
</comment>
<accession>A0AAD6J785</accession>
<reference evidence="2" key="1">
    <citation type="submission" date="2023-01" db="EMBL/GenBank/DDBJ databases">
        <title>The chitinases involved in constricting ring structure development in the nematode-trapping fungus Drechslerella dactyloides.</title>
        <authorList>
            <person name="Wang R."/>
            <person name="Zhang L."/>
            <person name="Tang P."/>
            <person name="Li S."/>
            <person name="Liang L."/>
        </authorList>
    </citation>
    <scope>NUCLEOTIDE SEQUENCE</scope>
    <source>
        <strain evidence="2">YMF1.00031</strain>
    </source>
</reference>
<dbReference type="Proteomes" id="UP001221413">
    <property type="component" value="Unassembled WGS sequence"/>
</dbReference>
<dbReference type="AlphaFoldDB" id="A0AAD6J785"/>
<dbReference type="EMBL" id="JAQGDS010000002">
    <property type="protein sequence ID" value="KAJ6263686.1"/>
    <property type="molecule type" value="Genomic_DNA"/>
</dbReference>
<name>A0AAD6J785_DREDA</name>
<proteinExistence type="predicted"/>
<feature type="region of interest" description="Disordered" evidence="1">
    <location>
        <begin position="238"/>
        <end position="270"/>
    </location>
</feature>
<evidence type="ECO:0000313" key="3">
    <source>
        <dbReference type="Proteomes" id="UP001221413"/>
    </source>
</evidence>
<keyword evidence="3" id="KW-1185">Reference proteome</keyword>
<sequence>MGSAPEKEAYMMKQRSASILVCWLPILGAGITQGRWIELQQEKFTLQLRPNLETTEVEEVREHWISDDPSVFTDRDLVWTSGGCANDIVTEPGAYLSTVRYYPGDINPEWPYVLAAIQIHDGNDCNDPNAIYLPIEYDVDEQGRWSQGLNPELLAQANSQTNGLATAEGRLNAILDAPTIIEEGYVPDPDEFDNREMEIETQTTTNQLGNDLGMGMEVINYQSGGPTGLDQLYDGAGKRLRKRSPAGSDSSQRDERGSRQRPGQPELNPLDAYLRDIITANENENLNIDPDAAVEIRDDQFFADRADSMNRFIEDTTPSNSETPEQRDEQLSEIPSSQILDYDALVDPYRNIPFEDETEDPQPLILEANILERNFRFGRPTSIRFVSDISQFWTAPGVVASS</sequence>
<organism evidence="2 3">
    <name type="scientific">Drechslerella dactyloides</name>
    <name type="common">Nematode-trapping fungus</name>
    <name type="synonym">Arthrobotrys dactyloides</name>
    <dbReference type="NCBI Taxonomy" id="74499"/>
    <lineage>
        <taxon>Eukaryota</taxon>
        <taxon>Fungi</taxon>
        <taxon>Dikarya</taxon>
        <taxon>Ascomycota</taxon>
        <taxon>Pezizomycotina</taxon>
        <taxon>Orbiliomycetes</taxon>
        <taxon>Orbiliales</taxon>
        <taxon>Orbiliaceae</taxon>
        <taxon>Drechslerella</taxon>
    </lineage>
</organism>
<protein>
    <submittedName>
        <fullName evidence="2">Uncharacterized protein</fullName>
    </submittedName>
</protein>
<gene>
    <name evidence="2" type="ORF">Dda_2255</name>
</gene>
<evidence type="ECO:0000313" key="2">
    <source>
        <dbReference type="EMBL" id="KAJ6263686.1"/>
    </source>
</evidence>
<evidence type="ECO:0000256" key="1">
    <source>
        <dbReference type="SAM" id="MobiDB-lite"/>
    </source>
</evidence>